<evidence type="ECO:0000256" key="4">
    <source>
        <dbReference type="PROSITE-ProRule" id="PRU10007"/>
    </source>
</evidence>
<keyword evidence="2 5" id="KW-0560">Oxidoreductase</keyword>
<evidence type="ECO:0000259" key="7">
    <source>
        <dbReference type="Pfam" id="PF00171"/>
    </source>
</evidence>
<dbReference type="FunFam" id="3.40.605.10:FF:000007">
    <property type="entry name" value="NAD/NADP-dependent betaine aldehyde dehydrogenase"/>
    <property type="match status" value="1"/>
</dbReference>
<gene>
    <name evidence="8" type="ORF">PROFUN_15438</name>
</gene>
<dbReference type="SUPFAM" id="SSF53720">
    <property type="entry name" value="ALDH-like"/>
    <property type="match status" value="1"/>
</dbReference>
<comment type="similarity">
    <text evidence="1 5">Belongs to the aldehyde dehydrogenase family.</text>
</comment>
<protein>
    <submittedName>
        <fullName evidence="8">Aldehyde dehydrogenase</fullName>
    </submittedName>
</protein>
<evidence type="ECO:0000256" key="3">
    <source>
        <dbReference type="ARBA" id="ARBA00023027"/>
    </source>
</evidence>
<dbReference type="Gene3D" id="3.40.605.10">
    <property type="entry name" value="Aldehyde Dehydrogenase, Chain A, domain 1"/>
    <property type="match status" value="1"/>
</dbReference>
<dbReference type="InterPro" id="IPR015590">
    <property type="entry name" value="Aldehyde_DH_dom"/>
</dbReference>
<dbReference type="PROSITE" id="PS00687">
    <property type="entry name" value="ALDEHYDE_DEHYDR_GLU"/>
    <property type="match status" value="1"/>
</dbReference>
<evidence type="ECO:0000256" key="2">
    <source>
        <dbReference type="ARBA" id="ARBA00023002"/>
    </source>
</evidence>
<evidence type="ECO:0000313" key="8">
    <source>
        <dbReference type="EMBL" id="PRP76109.1"/>
    </source>
</evidence>
<comment type="caution">
    <text evidence="8">The sequence shown here is derived from an EMBL/GenBank/DDBJ whole genome shotgun (WGS) entry which is preliminary data.</text>
</comment>
<sequence length="754" mass="83272">MNYPPHEVIVKNFIDGEFQETPLSGKWLDNHCPATGKVYGKLADSDSADVELAVSSARRAFKVWGKTSKQTRSEILYRIADLVEQRLEEFAIAESRDQGKPISLARTVDIPRVVSNFRFFAGAILHHTEIASDMNLDNNQSITNYTVRTPVGVAGLISPWNLPLYLLTWKIAPALSVGNTIVCKPSEFTSVTAWMLCSVMRDAGLPNGVCNMIFGRGTVSGNALVPLLSFTGGTHTGQFIIRDSAPHYKKLYLELGGKNPTVIFDDANLEECVATTVRSSFSNQVLSPAGEICLCGSRLLVQEGIYEKFIQKFVEATKKLVVGDPTDPKTTTGSLVSEEHLNRVLSYVQIAKDEGGVILTGGDRPTMEGELSGGYYLNPTIITTVDLHPDGRVQQEEIFGPVIGVSTFKTEEEAIEMANNSKYGLAAIVWTENLRRAHRVANEIEAGTVWVNCWMVRDLRMPFGGTKWSGLGRASNKGISNLESIVADFFKERRAISQFLSSTISSSPTDAATILKQLHLVEDAVSLSGVVGKEHIPADLARKKAVFILPRSISLNATLAVAYDGLAVIFTVRSKEQQQRRTTSILTSFHLSRRGEKFTKDRYGRNLSVRIPSCLQERSLMVRRSQDHRDRRSKDCRYNIWDTVGPGEAKGGTVLYTKAINGLVQLMKIGLKSQAATLEDRWNKDTLLHIHPPTATHTHQPNNYPRPSTDQLPTQKVETNDTNVVGFCKEGHPCYINPCAEASASKNPVIQKHQ</sequence>
<dbReference type="InterPro" id="IPR016161">
    <property type="entry name" value="Ald_DH/histidinol_DH"/>
</dbReference>
<dbReference type="AlphaFoldDB" id="A0A2P6MWL7"/>
<dbReference type="OrthoDB" id="310895at2759"/>
<proteinExistence type="inferred from homology"/>
<keyword evidence="3" id="KW-0520">NAD</keyword>
<evidence type="ECO:0000256" key="6">
    <source>
        <dbReference type="SAM" id="MobiDB-lite"/>
    </source>
</evidence>
<evidence type="ECO:0000313" key="9">
    <source>
        <dbReference type="Proteomes" id="UP000241769"/>
    </source>
</evidence>
<dbReference type="STRING" id="1890364.A0A2P6MWL7"/>
<feature type="region of interest" description="Disordered" evidence="6">
    <location>
        <begin position="691"/>
        <end position="714"/>
    </location>
</feature>
<dbReference type="InterPro" id="IPR016162">
    <property type="entry name" value="Ald_DH_N"/>
</dbReference>
<accession>A0A2P6MWL7</accession>
<organism evidence="8 9">
    <name type="scientific">Planoprotostelium fungivorum</name>
    <dbReference type="NCBI Taxonomy" id="1890364"/>
    <lineage>
        <taxon>Eukaryota</taxon>
        <taxon>Amoebozoa</taxon>
        <taxon>Evosea</taxon>
        <taxon>Variosea</taxon>
        <taxon>Cavosteliida</taxon>
        <taxon>Cavosteliaceae</taxon>
        <taxon>Planoprotostelium</taxon>
    </lineage>
</organism>
<dbReference type="Gene3D" id="3.40.309.10">
    <property type="entry name" value="Aldehyde Dehydrogenase, Chain A, domain 2"/>
    <property type="match status" value="1"/>
</dbReference>
<evidence type="ECO:0000256" key="5">
    <source>
        <dbReference type="RuleBase" id="RU003345"/>
    </source>
</evidence>
<name>A0A2P6MWL7_9EUKA</name>
<dbReference type="PANTHER" id="PTHR43720:SF2">
    <property type="entry name" value="2-AMINOMUCONIC SEMIALDEHYDE DEHYDROGENASE"/>
    <property type="match status" value="1"/>
</dbReference>
<dbReference type="FunFam" id="3.40.309.10:FF:000012">
    <property type="entry name" value="Betaine aldehyde dehydrogenase"/>
    <property type="match status" value="1"/>
</dbReference>
<dbReference type="InterPro" id="IPR029510">
    <property type="entry name" value="Ald_DH_CS_GLU"/>
</dbReference>
<dbReference type="PANTHER" id="PTHR43720">
    <property type="entry name" value="2-AMINOMUCONIC SEMIALDEHYDE DEHYDROGENASE"/>
    <property type="match status" value="1"/>
</dbReference>
<feature type="compositionally biased region" description="Polar residues" evidence="6">
    <location>
        <begin position="695"/>
        <end position="714"/>
    </location>
</feature>
<dbReference type="CDD" id="cd07093">
    <property type="entry name" value="ALDH_F8_HMSADH"/>
    <property type="match status" value="1"/>
</dbReference>
<feature type="active site" evidence="4">
    <location>
        <position position="254"/>
    </location>
</feature>
<dbReference type="GO" id="GO:0016620">
    <property type="term" value="F:oxidoreductase activity, acting on the aldehyde or oxo group of donors, NAD or NADP as acceptor"/>
    <property type="evidence" value="ECO:0007669"/>
    <property type="project" value="InterPro"/>
</dbReference>
<dbReference type="Proteomes" id="UP000241769">
    <property type="component" value="Unassembled WGS sequence"/>
</dbReference>
<dbReference type="InParanoid" id="A0A2P6MWL7"/>
<evidence type="ECO:0000256" key="1">
    <source>
        <dbReference type="ARBA" id="ARBA00009986"/>
    </source>
</evidence>
<dbReference type="Pfam" id="PF00171">
    <property type="entry name" value="Aldedh"/>
    <property type="match status" value="1"/>
</dbReference>
<feature type="domain" description="Aldehyde dehydrogenase" evidence="7">
    <location>
        <begin position="28"/>
        <end position="476"/>
    </location>
</feature>
<keyword evidence="9" id="KW-1185">Reference proteome</keyword>
<dbReference type="InterPro" id="IPR016163">
    <property type="entry name" value="Ald_DH_C"/>
</dbReference>
<reference evidence="8 9" key="1">
    <citation type="journal article" date="2018" name="Genome Biol. Evol.">
        <title>Multiple Roots of Fruiting Body Formation in Amoebozoa.</title>
        <authorList>
            <person name="Hillmann F."/>
            <person name="Forbes G."/>
            <person name="Novohradska S."/>
            <person name="Ferling I."/>
            <person name="Riege K."/>
            <person name="Groth M."/>
            <person name="Westermann M."/>
            <person name="Marz M."/>
            <person name="Spaller T."/>
            <person name="Winckler T."/>
            <person name="Schaap P."/>
            <person name="Glockner G."/>
        </authorList>
    </citation>
    <scope>NUCLEOTIDE SEQUENCE [LARGE SCALE GENOMIC DNA]</scope>
    <source>
        <strain evidence="8 9">Jena</strain>
    </source>
</reference>
<dbReference type="EMBL" id="MDYQ01000351">
    <property type="protein sequence ID" value="PRP76109.1"/>
    <property type="molecule type" value="Genomic_DNA"/>
</dbReference>